<dbReference type="RefSeq" id="WP_332082980.1">
    <property type="nucleotide sequence ID" value="NZ_JAZHYN010000068.1"/>
</dbReference>
<sequence>MRIALIRDGVVENVVEAEEDFAPPQGVLGVATQEAGPEWRYDGEIFLAPPEKAAVPGAITMFQAREQLRRIAAPEGGTLLDAVNALVESRRDEEPTLALAWEYATHVNRSSMFVGSLAARLSLSDETLDELFRQAATIVA</sequence>
<accession>A0ABU7XKN6</accession>
<organism evidence="1 2">
    <name type="scientific">Methylocystis borbori</name>
    <dbReference type="NCBI Taxonomy" id="3118750"/>
    <lineage>
        <taxon>Bacteria</taxon>
        <taxon>Pseudomonadati</taxon>
        <taxon>Pseudomonadota</taxon>
        <taxon>Alphaproteobacteria</taxon>
        <taxon>Hyphomicrobiales</taxon>
        <taxon>Methylocystaceae</taxon>
        <taxon>Methylocystis</taxon>
    </lineage>
</organism>
<keyword evidence="2" id="KW-1185">Reference proteome</keyword>
<name>A0ABU7XKN6_9HYPH</name>
<evidence type="ECO:0000313" key="2">
    <source>
        <dbReference type="Proteomes" id="UP001350748"/>
    </source>
</evidence>
<protein>
    <submittedName>
        <fullName evidence="1">Uncharacterized protein</fullName>
    </submittedName>
</protein>
<dbReference type="EMBL" id="JAZHYN010000068">
    <property type="protein sequence ID" value="MEF3367949.1"/>
    <property type="molecule type" value="Genomic_DNA"/>
</dbReference>
<gene>
    <name evidence="1" type="ORF">V3H18_15550</name>
</gene>
<reference evidence="1 2" key="1">
    <citation type="submission" date="2024-02" db="EMBL/GenBank/DDBJ databases">
        <authorList>
            <person name="Grouzdev D."/>
        </authorList>
    </citation>
    <scope>NUCLEOTIDE SEQUENCE [LARGE SCALE GENOMIC DNA]</scope>
    <source>
        <strain evidence="1 2">9N</strain>
    </source>
</reference>
<proteinExistence type="predicted"/>
<comment type="caution">
    <text evidence="1">The sequence shown here is derived from an EMBL/GenBank/DDBJ whole genome shotgun (WGS) entry which is preliminary data.</text>
</comment>
<dbReference type="Proteomes" id="UP001350748">
    <property type="component" value="Unassembled WGS sequence"/>
</dbReference>
<evidence type="ECO:0000313" key="1">
    <source>
        <dbReference type="EMBL" id="MEF3367949.1"/>
    </source>
</evidence>